<name>A0A9Y3R964_9CICH</name>
<dbReference type="PANTHER" id="PTHR21588">
    <property type="entry name" value="COILED-COIL-HELIX-COILED-COIL-HELIX DOMAIN CONTAINING 6"/>
    <property type="match status" value="1"/>
</dbReference>
<keyword evidence="1" id="KW-0519">Myristate</keyword>
<dbReference type="GO" id="GO:0007007">
    <property type="term" value="P:inner mitochondrial membrane organization"/>
    <property type="evidence" value="ECO:0007669"/>
    <property type="project" value="TreeGrafter"/>
</dbReference>
<keyword evidence="9" id="KW-1185">Reference proteome</keyword>
<evidence type="ECO:0000256" key="6">
    <source>
        <dbReference type="ARBA" id="ARBA00023288"/>
    </source>
</evidence>
<organism evidence="9 10">
    <name type="scientific">Pundamilia nyererei</name>
    <dbReference type="NCBI Taxonomy" id="303518"/>
    <lineage>
        <taxon>Eukaryota</taxon>
        <taxon>Metazoa</taxon>
        <taxon>Chordata</taxon>
        <taxon>Craniata</taxon>
        <taxon>Vertebrata</taxon>
        <taxon>Euteleostomi</taxon>
        <taxon>Actinopterygii</taxon>
        <taxon>Neopterygii</taxon>
        <taxon>Teleostei</taxon>
        <taxon>Neoteleostei</taxon>
        <taxon>Acanthomorphata</taxon>
        <taxon>Ovalentaria</taxon>
        <taxon>Cichlomorphae</taxon>
        <taxon>Cichliformes</taxon>
        <taxon>Cichlidae</taxon>
        <taxon>African cichlids</taxon>
        <taxon>Pseudocrenilabrinae</taxon>
        <taxon>Haplochromini</taxon>
        <taxon>Pundamilia</taxon>
    </lineage>
</organism>
<dbReference type="AlphaFoldDB" id="A0A9Y3R964"/>
<dbReference type="GO" id="GO:0061617">
    <property type="term" value="C:MICOS complex"/>
    <property type="evidence" value="ECO:0007669"/>
    <property type="project" value="InterPro"/>
</dbReference>
<feature type="region of interest" description="Disordered" evidence="8">
    <location>
        <begin position="26"/>
        <end position="75"/>
    </location>
</feature>
<comment type="subcellular location">
    <subcellularLocation>
        <location evidence="7">Mitochondrion inner membrane</location>
        <topology evidence="7">Lipid-anchor</topology>
    </subcellularLocation>
</comment>
<evidence type="ECO:0000256" key="2">
    <source>
        <dbReference type="ARBA" id="ARBA00022792"/>
    </source>
</evidence>
<dbReference type="PANTHER" id="PTHR21588:SF17">
    <property type="entry name" value="MICOS COMPLEX SUBUNIT MIC25 ISOFORM X1-RELATED"/>
    <property type="match status" value="1"/>
</dbReference>
<keyword evidence="3" id="KW-0496">Mitochondrion</keyword>
<dbReference type="RefSeq" id="XP_005731377.1">
    <property type="nucleotide sequence ID" value="XM_005731320.2"/>
</dbReference>
<dbReference type="Proteomes" id="UP000695023">
    <property type="component" value="Unplaced"/>
</dbReference>
<accession>A0A9Y3R964</accession>
<reference evidence="10" key="1">
    <citation type="submission" date="2025-08" db="UniProtKB">
        <authorList>
            <consortium name="RefSeq"/>
        </authorList>
    </citation>
    <scope>IDENTIFICATION</scope>
</reference>
<dbReference type="InterPro" id="IPR007964">
    <property type="entry name" value="MIC19/MIC25"/>
</dbReference>
<gene>
    <name evidence="10" type="primary">chchd6b</name>
</gene>
<evidence type="ECO:0000313" key="10">
    <source>
        <dbReference type="RefSeq" id="XP_005731377.1"/>
    </source>
</evidence>
<keyword evidence="2" id="KW-0999">Mitochondrion inner membrane</keyword>
<dbReference type="CTD" id="492522"/>
<evidence type="ECO:0000256" key="5">
    <source>
        <dbReference type="ARBA" id="ARBA00023157"/>
    </source>
</evidence>
<keyword evidence="5" id="KW-1015">Disulfide bond</keyword>
<dbReference type="InterPro" id="IPR052632">
    <property type="entry name" value="MICOS_subunit_Mic19"/>
</dbReference>
<evidence type="ECO:0000256" key="8">
    <source>
        <dbReference type="SAM" id="MobiDB-lite"/>
    </source>
</evidence>
<protein>
    <submittedName>
        <fullName evidence="10">Coiled-coil-helix-coiled-coil-helix domain containing 6b isoform X1</fullName>
    </submittedName>
</protein>
<dbReference type="Pfam" id="PF05300">
    <property type="entry name" value="MIC19_MIC25"/>
    <property type="match status" value="1"/>
</dbReference>
<evidence type="ECO:0000256" key="1">
    <source>
        <dbReference type="ARBA" id="ARBA00022707"/>
    </source>
</evidence>
<keyword evidence="4" id="KW-0472">Membrane</keyword>
<evidence type="ECO:0000256" key="3">
    <source>
        <dbReference type="ARBA" id="ARBA00023128"/>
    </source>
</evidence>
<feature type="compositionally biased region" description="Basic and acidic residues" evidence="8">
    <location>
        <begin position="28"/>
        <end position="41"/>
    </location>
</feature>
<keyword evidence="6" id="KW-0449">Lipoprotein</keyword>
<evidence type="ECO:0000256" key="4">
    <source>
        <dbReference type="ARBA" id="ARBA00023136"/>
    </source>
</evidence>
<sequence>MGGNGSTARKVSFGLDEDEKVTVIEGVKLSEDVLRRMRESQGSDSNKPPKSLPDSHKPPPSSAKPSGLSSKEIQEEMRKNFERQQAMVKEELAKLAQRENENAAITGLDELTSALIIEKGKSLEEHEKSKILPADLDAWARNLEMKEKELATISSFYREQLEILEKKSFENYKETAEQYNQAATKAEARIRPQHTEYLCAELQAKVLQCYKENPQETLHCSSLAKQYMTCVHQAKKVGHRSHLCQL</sequence>
<evidence type="ECO:0000313" key="9">
    <source>
        <dbReference type="Proteomes" id="UP000695023"/>
    </source>
</evidence>
<evidence type="ECO:0000256" key="7">
    <source>
        <dbReference type="ARBA" id="ARBA00034476"/>
    </source>
</evidence>
<proteinExistence type="predicted"/>